<comment type="caution">
    <text evidence="1">The sequence shown here is derived from an EMBL/GenBank/DDBJ whole genome shotgun (WGS) entry which is preliminary data.</text>
</comment>
<evidence type="ECO:0000313" key="2">
    <source>
        <dbReference type="Proteomes" id="UP001595796"/>
    </source>
</evidence>
<evidence type="ECO:0000313" key="1">
    <source>
        <dbReference type="EMBL" id="MFC5069111.1"/>
    </source>
</evidence>
<dbReference type="EMBL" id="JBHSJF010000006">
    <property type="protein sequence ID" value="MFC5069111.1"/>
    <property type="molecule type" value="Genomic_DNA"/>
</dbReference>
<sequence length="72" mass="8344">MQHDHEFQLGDQVEWIRVPLNVQRGPYEITRQLPEGADGTLQYRMKSPTEVTERVVTEKEISHSHAGNQVFV</sequence>
<dbReference type="Proteomes" id="UP001595796">
    <property type="component" value="Unassembled WGS sequence"/>
</dbReference>
<reference evidence="2" key="1">
    <citation type="journal article" date="2019" name="Int. J. Syst. Evol. Microbiol.">
        <title>The Global Catalogue of Microorganisms (GCM) 10K type strain sequencing project: providing services to taxonomists for standard genome sequencing and annotation.</title>
        <authorList>
            <consortium name="The Broad Institute Genomics Platform"/>
            <consortium name="The Broad Institute Genome Sequencing Center for Infectious Disease"/>
            <person name="Wu L."/>
            <person name="Ma J."/>
        </authorList>
    </citation>
    <scope>NUCLEOTIDE SEQUENCE [LARGE SCALE GENOMIC DNA]</scope>
    <source>
        <strain evidence="2">CGMCC 1.16444</strain>
    </source>
</reference>
<keyword evidence="2" id="KW-1185">Reference proteome</keyword>
<dbReference type="RefSeq" id="WP_114957759.1">
    <property type="nucleotide sequence ID" value="NZ_JBHSJF010000006.1"/>
</dbReference>
<protein>
    <submittedName>
        <fullName evidence="1">Uncharacterized protein</fullName>
    </submittedName>
</protein>
<gene>
    <name evidence="1" type="ORF">ACFPFW_13925</name>
</gene>
<name>A0ABV9Z4N9_9HYPH</name>
<organism evidence="1 2">
    <name type="scientific">Flaviflagellibacter deserti</name>
    <dbReference type="NCBI Taxonomy" id="2267266"/>
    <lineage>
        <taxon>Bacteria</taxon>
        <taxon>Pseudomonadati</taxon>
        <taxon>Pseudomonadota</taxon>
        <taxon>Alphaproteobacteria</taxon>
        <taxon>Hyphomicrobiales</taxon>
        <taxon>Flaviflagellibacter</taxon>
    </lineage>
</organism>
<proteinExistence type="predicted"/>
<accession>A0ABV9Z4N9</accession>